<feature type="region of interest" description="Disordered" evidence="1">
    <location>
        <begin position="22"/>
        <end position="59"/>
    </location>
</feature>
<organism evidence="2 3">
    <name type="scientific">Paractinoplanes aksuensis</name>
    <dbReference type="NCBI Taxonomy" id="2939490"/>
    <lineage>
        <taxon>Bacteria</taxon>
        <taxon>Bacillati</taxon>
        <taxon>Actinomycetota</taxon>
        <taxon>Actinomycetes</taxon>
        <taxon>Micromonosporales</taxon>
        <taxon>Micromonosporaceae</taxon>
        <taxon>Paractinoplanes</taxon>
    </lineage>
</organism>
<evidence type="ECO:0008006" key="4">
    <source>
        <dbReference type="Google" id="ProtNLM"/>
    </source>
</evidence>
<reference evidence="2 3" key="1">
    <citation type="submission" date="2022-06" db="EMBL/GenBank/DDBJ databases">
        <title>New Species of the Genus Actinoplanes, ActinopZanes ferrugineus.</title>
        <authorList>
            <person name="Ding P."/>
        </authorList>
    </citation>
    <scope>NUCLEOTIDE SEQUENCE [LARGE SCALE GENOMIC DNA]</scope>
    <source>
        <strain evidence="2 3">TRM88003</strain>
    </source>
</reference>
<evidence type="ECO:0000313" key="3">
    <source>
        <dbReference type="Proteomes" id="UP001523369"/>
    </source>
</evidence>
<feature type="region of interest" description="Disordered" evidence="1">
    <location>
        <begin position="81"/>
        <end position="103"/>
    </location>
</feature>
<dbReference type="Proteomes" id="UP001523369">
    <property type="component" value="Unassembled WGS sequence"/>
</dbReference>
<sequence>MRRHLMVGAIALVALAGCGGETAPPKQGAKVATLESAAASAPAKAKAKPQRPRERLDTTPEEYEAMLGPYNKCMKEQGGFVKGDAGSGSGLRPATKAEMDKTEAANRICEPQFLPLPPWEKDPANPEARDFAREVVACLKGKGIKYVEVSDDGISIALGGEQNDSRSISRGLELAPECERQVAAGAK</sequence>
<dbReference type="RefSeq" id="WP_253237965.1">
    <property type="nucleotide sequence ID" value="NZ_JAMYJR010000013.1"/>
</dbReference>
<proteinExistence type="predicted"/>
<comment type="caution">
    <text evidence="2">The sequence shown here is derived from an EMBL/GenBank/DDBJ whole genome shotgun (WGS) entry which is preliminary data.</text>
</comment>
<dbReference type="PROSITE" id="PS51257">
    <property type="entry name" value="PROKAR_LIPOPROTEIN"/>
    <property type="match status" value="1"/>
</dbReference>
<evidence type="ECO:0000256" key="1">
    <source>
        <dbReference type="SAM" id="MobiDB-lite"/>
    </source>
</evidence>
<gene>
    <name evidence="2" type="ORF">M1L60_14715</name>
</gene>
<name>A0ABT1DLY0_9ACTN</name>
<keyword evidence="3" id="KW-1185">Reference proteome</keyword>
<protein>
    <recommendedName>
        <fullName evidence="4">Lipoprotein</fullName>
    </recommendedName>
</protein>
<dbReference type="EMBL" id="JAMYJR010000013">
    <property type="protein sequence ID" value="MCO8271848.1"/>
    <property type="molecule type" value="Genomic_DNA"/>
</dbReference>
<accession>A0ABT1DLY0</accession>
<evidence type="ECO:0000313" key="2">
    <source>
        <dbReference type="EMBL" id="MCO8271848.1"/>
    </source>
</evidence>